<dbReference type="InterPro" id="IPR006558">
    <property type="entry name" value="LamG-like"/>
</dbReference>
<proteinExistence type="predicted"/>
<dbReference type="NCBIfam" id="NF012211">
    <property type="entry name" value="tand_rpt_95"/>
    <property type="match status" value="3"/>
</dbReference>
<dbReference type="SUPFAM" id="SSF49899">
    <property type="entry name" value="Concanavalin A-like lectins/glucanases"/>
    <property type="match status" value="5"/>
</dbReference>
<dbReference type="InterPro" id="IPR016024">
    <property type="entry name" value="ARM-type_fold"/>
</dbReference>
<evidence type="ECO:0000259" key="7">
    <source>
        <dbReference type="PROSITE" id="PS50853"/>
    </source>
</evidence>
<keyword evidence="9" id="KW-1185">Reference proteome</keyword>
<feature type="signal peptide" evidence="6">
    <location>
        <begin position="1"/>
        <end position="24"/>
    </location>
</feature>
<evidence type="ECO:0000313" key="8">
    <source>
        <dbReference type="EMBL" id="BCX48631.1"/>
    </source>
</evidence>
<evidence type="ECO:0000256" key="3">
    <source>
        <dbReference type="ARBA" id="ARBA00022729"/>
    </source>
</evidence>
<dbReference type="InterPro" id="IPR051360">
    <property type="entry name" value="Neuronal_Pentraxin_Related"/>
</dbReference>
<dbReference type="InterPro" id="IPR003961">
    <property type="entry name" value="FN3_dom"/>
</dbReference>
<dbReference type="Proteomes" id="UP001374893">
    <property type="component" value="Chromosome"/>
</dbReference>
<protein>
    <recommendedName>
        <fullName evidence="7">Fibronectin type-III domain-containing protein</fullName>
    </recommendedName>
</protein>
<dbReference type="InterPro" id="IPR036116">
    <property type="entry name" value="FN3_sf"/>
</dbReference>
<dbReference type="InterPro" id="IPR013783">
    <property type="entry name" value="Ig-like_fold"/>
</dbReference>
<dbReference type="InterPro" id="IPR013320">
    <property type="entry name" value="ConA-like_dom_sf"/>
</dbReference>
<dbReference type="Pfam" id="PF13385">
    <property type="entry name" value="Laminin_G_3"/>
    <property type="match status" value="5"/>
</dbReference>
<feature type="domain" description="Fibronectin type-III" evidence="7">
    <location>
        <begin position="1884"/>
        <end position="1979"/>
    </location>
</feature>
<dbReference type="Gene3D" id="2.60.40.10">
    <property type="entry name" value="Immunoglobulins"/>
    <property type="match status" value="5"/>
</dbReference>
<reference evidence="8 9" key="1">
    <citation type="submission" date="2021-06" db="EMBL/GenBank/DDBJ databases">
        <title>Complete genome of Haloferula helveola possessing various polysaccharide degrading enzymes.</title>
        <authorList>
            <person name="Takami H."/>
            <person name="Huang C."/>
            <person name="Hamasaki K."/>
        </authorList>
    </citation>
    <scope>NUCLEOTIDE SEQUENCE [LARGE SCALE GENOMIC DNA]</scope>
    <source>
        <strain evidence="8 9">CN-1</strain>
    </source>
</reference>
<dbReference type="RefSeq" id="WP_338684950.1">
    <property type="nucleotide sequence ID" value="NZ_AP024702.1"/>
</dbReference>
<feature type="domain" description="Fibronectin type-III" evidence="7">
    <location>
        <begin position="2683"/>
        <end position="2779"/>
    </location>
</feature>
<dbReference type="SMART" id="SM00060">
    <property type="entry name" value="FN3"/>
    <property type="match status" value="5"/>
</dbReference>
<accession>A0ABN6H4P9</accession>
<feature type="chain" id="PRO_5047046555" description="Fibronectin type-III domain-containing protein" evidence="6">
    <location>
        <begin position="25"/>
        <end position="3214"/>
    </location>
</feature>
<dbReference type="EMBL" id="AP024702">
    <property type="protein sequence ID" value="BCX48631.1"/>
    <property type="molecule type" value="Genomic_DNA"/>
</dbReference>
<dbReference type="Gene3D" id="2.60.40.3440">
    <property type="match status" value="1"/>
</dbReference>
<keyword evidence="2" id="KW-0479">Metal-binding</keyword>
<dbReference type="Pfam" id="PF17963">
    <property type="entry name" value="Big_9"/>
    <property type="match status" value="3"/>
</dbReference>
<dbReference type="PANTHER" id="PTHR19277">
    <property type="entry name" value="PENTRAXIN"/>
    <property type="match status" value="1"/>
</dbReference>
<evidence type="ECO:0000256" key="4">
    <source>
        <dbReference type="ARBA" id="ARBA00022837"/>
    </source>
</evidence>
<dbReference type="Pfam" id="PF19805">
    <property type="entry name" value="DUF6288"/>
    <property type="match status" value="1"/>
</dbReference>
<keyword evidence="5" id="KW-1015">Disulfide bond</keyword>
<keyword evidence="4" id="KW-0106">Calcium</keyword>
<dbReference type="SMART" id="SM00560">
    <property type="entry name" value="LamGL"/>
    <property type="match status" value="4"/>
</dbReference>
<dbReference type="PROSITE" id="PS50853">
    <property type="entry name" value="FN3"/>
    <property type="match status" value="4"/>
</dbReference>
<dbReference type="InterPro" id="IPR036514">
    <property type="entry name" value="SGNH_hydro_sf"/>
</dbReference>
<comment type="cofactor">
    <cofactor evidence="1">
        <name>Ca(2+)</name>
        <dbReference type="ChEBI" id="CHEBI:29108"/>
    </cofactor>
</comment>
<organism evidence="8 9">
    <name type="scientific">Haloferula helveola</name>
    <dbReference type="NCBI Taxonomy" id="490095"/>
    <lineage>
        <taxon>Bacteria</taxon>
        <taxon>Pseudomonadati</taxon>
        <taxon>Verrucomicrobiota</taxon>
        <taxon>Verrucomicrobiia</taxon>
        <taxon>Verrucomicrobiales</taxon>
        <taxon>Verrucomicrobiaceae</taxon>
        <taxon>Haloferula</taxon>
    </lineage>
</organism>
<dbReference type="SUPFAM" id="SSF49265">
    <property type="entry name" value="Fibronectin type III"/>
    <property type="match status" value="3"/>
</dbReference>
<evidence type="ECO:0000256" key="5">
    <source>
        <dbReference type="ARBA" id="ARBA00023157"/>
    </source>
</evidence>
<dbReference type="Gene3D" id="1.25.10.10">
    <property type="entry name" value="Leucine-rich Repeat Variant"/>
    <property type="match status" value="1"/>
</dbReference>
<dbReference type="Gene3D" id="3.40.50.1110">
    <property type="entry name" value="SGNH hydrolase"/>
    <property type="match status" value="1"/>
</dbReference>
<evidence type="ECO:0000256" key="2">
    <source>
        <dbReference type="ARBA" id="ARBA00022723"/>
    </source>
</evidence>
<feature type="domain" description="Fibronectin type-III" evidence="7">
    <location>
        <begin position="1472"/>
        <end position="1568"/>
    </location>
</feature>
<dbReference type="InterPro" id="IPR046255">
    <property type="entry name" value="DUF6288"/>
</dbReference>
<name>A0ABN6H4P9_9BACT</name>
<dbReference type="InterPro" id="IPR011989">
    <property type="entry name" value="ARM-like"/>
</dbReference>
<evidence type="ECO:0000256" key="1">
    <source>
        <dbReference type="ARBA" id="ARBA00001913"/>
    </source>
</evidence>
<dbReference type="Gene3D" id="2.60.40.2810">
    <property type="match status" value="2"/>
</dbReference>
<dbReference type="SUPFAM" id="SSF52266">
    <property type="entry name" value="SGNH hydrolase"/>
    <property type="match status" value="1"/>
</dbReference>
<feature type="domain" description="Fibronectin type-III" evidence="7">
    <location>
        <begin position="1789"/>
        <end position="1880"/>
    </location>
</feature>
<evidence type="ECO:0000313" key="9">
    <source>
        <dbReference type="Proteomes" id="UP001374893"/>
    </source>
</evidence>
<sequence>MRLRFLNFLFVPLLATSLCLSAQAGERDLKIILLLGQSNMEGQAFTFADPSLNAPSLEFLLSGTPAATTYLGNMPYEFGDSLSPSWLDPRTDAWCVHYDSTSSTLKNVLPTSDPADLVNGIQPLSPGFGVSTGNGSMFGAELSMGHRLADSVAAPLFLFKSDKGGTTLGHDWRPPTAVAARGGTVGVNYSNTITRFLEFLDDLDTDLADNGVLDAYNGAPGYEVCAVFWFQGFNEQFNSGPYTAAQLQAEYADNLKDLIYSIRAADPRIPDRLPIIIGESSDQNATLNAARISAVADLNSEIPDSAAYFDTDDMIGEDWGNNDAGEPFTSGGGYHYHARAENFLEIGWKAAEAVIENGYIAQAPTFLDSRVASGKTYTGFIIGVTGIEATIDDFTVTIDSTAAGSPSDGLFQSGDVITSVNGVLLQDDEDPRIPLGTQIGAAEAFDGELDFGILRGAIPMNVTITIPVLGAYTETWPLSCPKSDAIVDSVAQEISNSAIMNGIELEAMLAGLFLLSTGDDQYLDEAKSIADNVVAGGLSDSCWAIGYQLVFLCEYYLRTGDATVLPRIQELCDHADTGDVEGMYSHRLGPSSGYVQGGTLNQAGNIVVLGMTLARECGVNVPVDTWKKSIDFLYRYAGHGPVPYGNHRAEFDPNSNGKDGSVACLWSLLDGDDFVSAAEYTGLAVAESYTFLEVGHTGGGFNVIWRALGAMHTSAAYEDRHRNMLDRLTWYYDLCRRHDGTFRIPTTIGGHWYTGGGYGMGAAMVYTASRKTLRITGAAQTAHSVPYPAHTATWGNERDREFLADAPPAAYGGEDQRIDAIWRKLYNPDELPASYFGRLLYHSNSQVRQRAATTLSQRADAASIAELKATLQDPDPRPRRAALEGIVGYEGWARPMSKTSLSPQTVSEEFLPLIKAVIDDPDSSLWEIDGALWALSKAEPEDVRDNLDFILPYLTHDDWWLREAAFWAMTGLRDTMSGEEFLRLTEVYANEAHVYPKGSYQAGFALILETKDPADWGEHYVKGLQTIGRDLHEPKVLDGYTNPEAQSVVRALMVYDEFDKDDLPLDIADDIAQYFAKWETNDAGISGNEIKANPSYHRGFYGWANTMGADGAFIIHPMKRMAEDIAAAIAGGDNSPELQNYYDELINSIALHEATYGVVTPYPGQTPNASSATASIIGGLGTKAELSLDGSLSSDPEGVLYDYVWEANGELVARGAVTTGFAEISDLGQLTLRVTDDQAHQHEIAVAVAQDDPALTYGLAGYWPMDMTRGSEVRDQSPYANHGAFSEGAPVWVAGKFGNALEISQARDDRALIPHLDAYNANHAYSLSLWFHSVEGDDKLDQFAKGEGLVAINGTGSAATVDAFGTPWTSANLGFSMGDATWHHIVLTFDKDASPAKHLYVDGALVATGDSDGVSDPALNTDPISFGSSDDAEKSSALFDDVAIWNRVITTTEIAYLHNGGAGNIVTDWSTPPTRPTGLAAVEGDDQVSLSWDADTTTLDFGGYRVYRSETSGGPYAVVSGDLTSTSFTDTTAINYTTYHYVVRTINTRGNESHNSREVEATPFIPLKDVLAVGLQGYWPMDSVGGTAIIDVTAQENHGSFLQGSPDWVPGKFGNALDVVSERQDWAQIPHLANYNTTGSYSISLWFYPVNCYRDANVFSKGLNKAAIGFTNQDARWSHLGSPWTSSSLGFTHNAESWQHIVMIYDPAATPAKKVYCNGVLVASDDTDGLGSDTALNTDPIAFSSNSTAYATTARYDDVAIWNRALTTDEIGYLYNTGEGNTLSDLNNPPATPTGLVATPTTEAVVLTWDESTDGDTASYEILRSLVSGGPYESLGTTTATSYVDSGLTNGVTYYYVLRALDVVGEVSASTAEVFAIPADDTTAPAAPTGLASSNGYRRVYLDWDDSPETDFDSYNVYRSDDVGGPFALLGGVGADSSFTDENLANGATYYYRITALDIAGNESAPAAISGEPFANQDVATGLVGYWPLDAAIGTVAEDMTANENDGNVVTGSPDWVLGKFGNALRFVEAEQESVFIDNLAAYRETGAFTLAFWINQVAGSGNRPLESAGILMNNHKMTIGDAWDNTELGFGDDNTWHHVACVFDVANPETGKKLYVDGMLIAENVALPADSLLSGSSWIRMGIDHSAYRWGGLLDDLAMWNRALSLDEIQSLVLYNGGTGRTIQEQPQTPPIADSQSVSTDEDIALPITLTGGDGQGDLLTYIIVDDVSDGVLSGTAPNLTYTPNPNSHGADQFTFKINDGQDDSNIATVSITVNSLNDPPVADGQDVETDEDVALPITLTASDADLDVLSFTIHTDPANGSLSGTAPDLTYTPDPDFHGADSFTFLVNDGLVDSAVATIDITVNSVNDPPVAEPLTLYLLQDSNIAVQLFGSDKDQDPLTFAIETDPQHGTLSGTGAELTYTPTPGYSGPDSFTYFANDGTEDGAPVLVEITVYALADTKDLLAQGLVGYWPMDNTSGTELTDEGPLGNHGSFIEGTPAWIPGKFGNAIDLKGYRDDRVEIPHIDEFNQTGSYSISLWVYTIDCYRDISFFNKGPNFVALGASNNDIKWQKFGVPWTSTDLNFNGNDNSWRHVVAVYDPSATPAKQIYVDGTLVASGDVDTTDPSQVLNDSPINFNHSADHYKADVRFDDTAYWDRPLTTAEIGFLYNSGTGNTVSDSNATPSAPTTVVATATTGTVLLSWEVTDPDITSCEVYRSLSESGPFTEIASTTGTDYKDEGLSNGTTYYYFVRSTDTGGLQSGDSVIVSATPEADTTPPGAPSGLVADGGFGRAYLRWDANTEPDLNGYRVSRAPDAGGPFVEIASGVTEAAYTDMGLTNGTEYFYQIRAEDVAGNLSTEASASCTPDELQDVATGLVGYWPLDATEGTELTDATDQANHGYVFSGTPDWQSGKFGNALHFEESEQESVRIASLPAYRDSGTYTIAFWVRQQDGYINTIFWTNNIWLHNFKLGPFGNPWSSTQAGFENDDSWHHVAIAFDGSDAVSGKRFFVDGVLLSAQPAYATDSSLSDTVMQFSYNHSAYRWGGVIDDIAVWNRALSIDEVESLAISNGGDGRPVSEGLLPTFASWIGDHSIPGPTGFGDDGDGDGLANGIEYFLGLHPGQADPAAFRMAHNGPDLVLEHPNPPEPTADVVATYQWSTDLLSFHDSGEFADGVTVTLTPERDTPVPGTTRVGISRIGDPAKLFFRIQVEEVE</sequence>
<keyword evidence="3 6" id="KW-0732">Signal</keyword>
<gene>
    <name evidence="8" type="ORF">HAHE_25390</name>
</gene>
<dbReference type="SUPFAM" id="SSF48371">
    <property type="entry name" value="ARM repeat"/>
    <property type="match status" value="1"/>
</dbReference>
<evidence type="ECO:0000256" key="6">
    <source>
        <dbReference type="SAM" id="SignalP"/>
    </source>
</evidence>
<dbReference type="PANTHER" id="PTHR19277:SF125">
    <property type="entry name" value="B6"/>
    <property type="match status" value="1"/>
</dbReference>
<dbReference type="Gene3D" id="2.60.120.200">
    <property type="match status" value="5"/>
</dbReference>
<dbReference type="CDD" id="cd00063">
    <property type="entry name" value="FN3"/>
    <property type="match status" value="4"/>
</dbReference>